<dbReference type="EMBL" id="LXQA010136488">
    <property type="protein sequence ID" value="MCI23514.1"/>
    <property type="molecule type" value="Genomic_DNA"/>
</dbReference>
<evidence type="ECO:0000313" key="3">
    <source>
        <dbReference type="Proteomes" id="UP000265520"/>
    </source>
</evidence>
<feature type="compositionally biased region" description="Polar residues" evidence="1">
    <location>
        <begin position="11"/>
        <end position="21"/>
    </location>
</feature>
<sequence>MVAQRAVAGASDQTQTISNPLASPGEDWRRARSATPSLAQRRAPINGFQPRTMARSRPKSKFSIINP</sequence>
<evidence type="ECO:0000313" key="2">
    <source>
        <dbReference type="EMBL" id="MCI23514.1"/>
    </source>
</evidence>
<evidence type="ECO:0000256" key="1">
    <source>
        <dbReference type="SAM" id="MobiDB-lite"/>
    </source>
</evidence>
<comment type="caution">
    <text evidence="2">The sequence shown here is derived from an EMBL/GenBank/DDBJ whole genome shotgun (WGS) entry which is preliminary data.</text>
</comment>
<keyword evidence="3" id="KW-1185">Reference proteome</keyword>
<feature type="region of interest" description="Disordered" evidence="1">
    <location>
        <begin position="1"/>
        <end position="67"/>
    </location>
</feature>
<protein>
    <submittedName>
        <fullName evidence="2">Uncharacterized protein</fullName>
    </submittedName>
</protein>
<accession>A0A392QI10</accession>
<dbReference type="Proteomes" id="UP000265520">
    <property type="component" value="Unassembled WGS sequence"/>
</dbReference>
<proteinExistence type="predicted"/>
<dbReference type="AlphaFoldDB" id="A0A392QI10"/>
<reference evidence="2 3" key="1">
    <citation type="journal article" date="2018" name="Front. Plant Sci.">
        <title>Red Clover (Trifolium pratense) and Zigzag Clover (T. medium) - A Picture of Genomic Similarities and Differences.</title>
        <authorList>
            <person name="Dluhosova J."/>
            <person name="Istvanek J."/>
            <person name="Nedelnik J."/>
            <person name="Repkova J."/>
        </authorList>
    </citation>
    <scope>NUCLEOTIDE SEQUENCE [LARGE SCALE GENOMIC DNA]</scope>
    <source>
        <strain evidence="3">cv. 10/8</strain>
        <tissue evidence="2">Leaf</tissue>
    </source>
</reference>
<organism evidence="2 3">
    <name type="scientific">Trifolium medium</name>
    <dbReference type="NCBI Taxonomy" id="97028"/>
    <lineage>
        <taxon>Eukaryota</taxon>
        <taxon>Viridiplantae</taxon>
        <taxon>Streptophyta</taxon>
        <taxon>Embryophyta</taxon>
        <taxon>Tracheophyta</taxon>
        <taxon>Spermatophyta</taxon>
        <taxon>Magnoliopsida</taxon>
        <taxon>eudicotyledons</taxon>
        <taxon>Gunneridae</taxon>
        <taxon>Pentapetalae</taxon>
        <taxon>rosids</taxon>
        <taxon>fabids</taxon>
        <taxon>Fabales</taxon>
        <taxon>Fabaceae</taxon>
        <taxon>Papilionoideae</taxon>
        <taxon>50 kb inversion clade</taxon>
        <taxon>NPAAA clade</taxon>
        <taxon>Hologalegina</taxon>
        <taxon>IRL clade</taxon>
        <taxon>Trifolieae</taxon>
        <taxon>Trifolium</taxon>
    </lineage>
</organism>
<name>A0A392QI10_9FABA</name>